<keyword evidence="6" id="KW-0472">Membrane</keyword>
<evidence type="ECO:0000256" key="4">
    <source>
        <dbReference type="ARBA" id="ARBA00024056"/>
    </source>
</evidence>
<feature type="domain" description="NodB homology" evidence="7">
    <location>
        <begin position="111"/>
        <end position="289"/>
    </location>
</feature>
<dbReference type="EC" id="3.5.1.41" evidence="4"/>
<dbReference type="InterPro" id="IPR011330">
    <property type="entry name" value="Glyco_hydro/deAcase_b/a-brl"/>
</dbReference>
<dbReference type="GO" id="GO:0004099">
    <property type="term" value="F:chitin deacetylase activity"/>
    <property type="evidence" value="ECO:0007669"/>
    <property type="project" value="UniProtKB-EC"/>
</dbReference>
<keyword evidence="2" id="KW-0119">Carbohydrate metabolism</keyword>
<sequence>MPLRVLPHRIRRLALSTFSRAHQLVQPSKPRGKHIKIDDEERGLNEGDYHNHQGSSLARMLRLLLLLLLSLLLITSLLAFVVYRPPPFVISYLQRKYQDVLFHLPLPSDQRVVALTIDDAPSPFTGAILDLLRAHNATATFFVIGSQIAESPSYPALLQRMHDEGHEVGNHAWRDEPSISLPLSELERQVLEVEKLIPANENGRKWFRPGSGFFNQQMVERLAKLGYGVALGSVYPHDAQIQLPRWNARHVLSVVRPGSVIIVHDRRGYSIEQLGIVLEGLARKKWKVVNLGTLVRIKEGLEKGKSG</sequence>
<comment type="cofactor">
    <cofactor evidence="1">
        <name>Co(2+)</name>
        <dbReference type="ChEBI" id="CHEBI:48828"/>
    </cofactor>
</comment>
<keyword evidence="6" id="KW-0812">Transmembrane</keyword>
<dbReference type="GO" id="GO:0009272">
    <property type="term" value="P:fungal-type cell wall biogenesis"/>
    <property type="evidence" value="ECO:0007669"/>
    <property type="project" value="UniProtKB-ARBA"/>
</dbReference>
<keyword evidence="6" id="KW-1133">Transmembrane helix</keyword>
<dbReference type="InterPro" id="IPR002509">
    <property type="entry name" value="NODB_dom"/>
</dbReference>
<feature type="transmembrane region" description="Helical" evidence="6">
    <location>
        <begin position="63"/>
        <end position="83"/>
    </location>
</feature>
<evidence type="ECO:0000259" key="7">
    <source>
        <dbReference type="PROSITE" id="PS51677"/>
    </source>
</evidence>
<name>A0A8H4R801_9HELO</name>
<organism evidence="8 9">
    <name type="scientific">Cudoniella acicularis</name>
    <dbReference type="NCBI Taxonomy" id="354080"/>
    <lineage>
        <taxon>Eukaryota</taxon>
        <taxon>Fungi</taxon>
        <taxon>Dikarya</taxon>
        <taxon>Ascomycota</taxon>
        <taxon>Pezizomycotina</taxon>
        <taxon>Leotiomycetes</taxon>
        <taxon>Helotiales</taxon>
        <taxon>Tricladiaceae</taxon>
        <taxon>Cudoniella</taxon>
    </lineage>
</organism>
<dbReference type="SUPFAM" id="SSF88713">
    <property type="entry name" value="Glycoside hydrolase/deacetylase"/>
    <property type="match status" value="1"/>
</dbReference>
<protein>
    <recommendedName>
        <fullName evidence="4">chitin deacetylase</fullName>
        <ecNumber evidence="4">3.5.1.41</ecNumber>
    </recommendedName>
</protein>
<comment type="caution">
    <text evidence="8">The sequence shown here is derived from an EMBL/GenBank/DDBJ whole genome shotgun (WGS) entry which is preliminary data.</text>
</comment>
<dbReference type="Pfam" id="PF01522">
    <property type="entry name" value="Polysacc_deac_1"/>
    <property type="match status" value="1"/>
</dbReference>
<dbReference type="GO" id="GO:0006032">
    <property type="term" value="P:chitin catabolic process"/>
    <property type="evidence" value="ECO:0007669"/>
    <property type="project" value="UniProtKB-KW"/>
</dbReference>
<evidence type="ECO:0000313" key="9">
    <source>
        <dbReference type="Proteomes" id="UP000566819"/>
    </source>
</evidence>
<dbReference type="PROSITE" id="PS51677">
    <property type="entry name" value="NODB"/>
    <property type="match status" value="1"/>
</dbReference>
<keyword evidence="3" id="KW-0170">Cobalt</keyword>
<comment type="catalytic activity">
    <reaction evidence="5">
        <text>[(1-&gt;4)-N-acetyl-beta-D-glucosaminyl](n) + n H2O = chitosan + n acetate</text>
        <dbReference type="Rhea" id="RHEA:10464"/>
        <dbReference type="Rhea" id="RHEA-COMP:9593"/>
        <dbReference type="Rhea" id="RHEA-COMP:9597"/>
        <dbReference type="ChEBI" id="CHEBI:15377"/>
        <dbReference type="ChEBI" id="CHEBI:17029"/>
        <dbReference type="ChEBI" id="CHEBI:30089"/>
        <dbReference type="ChEBI" id="CHEBI:57704"/>
        <dbReference type="EC" id="3.5.1.41"/>
    </reaction>
    <physiologicalReaction direction="left-to-right" evidence="5">
        <dbReference type="Rhea" id="RHEA:10465"/>
    </physiologicalReaction>
</comment>
<dbReference type="OrthoDB" id="407355at2759"/>
<keyword evidence="9" id="KW-1185">Reference proteome</keyword>
<reference evidence="8 9" key="1">
    <citation type="submission" date="2020-03" db="EMBL/GenBank/DDBJ databases">
        <title>Draft Genome Sequence of Cudoniella acicularis.</title>
        <authorList>
            <person name="Buettner E."/>
            <person name="Kellner H."/>
        </authorList>
    </citation>
    <scope>NUCLEOTIDE SEQUENCE [LARGE SCALE GENOMIC DNA]</scope>
    <source>
        <strain evidence="8 9">DSM 108380</strain>
    </source>
</reference>
<dbReference type="Gene3D" id="3.20.20.370">
    <property type="entry name" value="Glycoside hydrolase/deacetylase"/>
    <property type="match status" value="1"/>
</dbReference>
<dbReference type="InterPro" id="IPR050248">
    <property type="entry name" value="Polysacc_deacetylase_ArnD"/>
</dbReference>
<evidence type="ECO:0000256" key="6">
    <source>
        <dbReference type="SAM" id="Phobius"/>
    </source>
</evidence>
<keyword evidence="2" id="KW-0624">Polysaccharide degradation</keyword>
<evidence type="ECO:0000256" key="3">
    <source>
        <dbReference type="ARBA" id="ARBA00023285"/>
    </source>
</evidence>
<evidence type="ECO:0000256" key="5">
    <source>
        <dbReference type="ARBA" id="ARBA00048494"/>
    </source>
</evidence>
<dbReference type="AlphaFoldDB" id="A0A8H4R801"/>
<evidence type="ECO:0000313" key="8">
    <source>
        <dbReference type="EMBL" id="KAF4625052.1"/>
    </source>
</evidence>
<evidence type="ECO:0000256" key="2">
    <source>
        <dbReference type="ARBA" id="ARBA00023024"/>
    </source>
</evidence>
<dbReference type="GO" id="GO:0005975">
    <property type="term" value="P:carbohydrate metabolic process"/>
    <property type="evidence" value="ECO:0007669"/>
    <property type="project" value="InterPro"/>
</dbReference>
<proteinExistence type="predicted"/>
<evidence type="ECO:0000256" key="1">
    <source>
        <dbReference type="ARBA" id="ARBA00001941"/>
    </source>
</evidence>
<dbReference type="Proteomes" id="UP000566819">
    <property type="component" value="Unassembled WGS sequence"/>
</dbReference>
<accession>A0A8H4R801</accession>
<gene>
    <name evidence="8" type="ORF">G7Y89_g13117</name>
</gene>
<dbReference type="PANTHER" id="PTHR10587:SF137">
    <property type="entry name" value="4-DEOXY-4-FORMAMIDO-L-ARABINOSE-PHOSPHOUNDECAPRENOL DEFORMYLASE ARND-RELATED"/>
    <property type="match status" value="1"/>
</dbReference>
<dbReference type="PANTHER" id="PTHR10587">
    <property type="entry name" value="GLYCOSYL TRANSFERASE-RELATED"/>
    <property type="match status" value="1"/>
</dbReference>
<keyword evidence="2" id="KW-0146">Chitin degradation</keyword>
<dbReference type="EMBL" id="JAAMPI010001477">
    <property type="protein sequence ID" value="KAF4625052.1"/>
    <property type="molecule type" value="Genomic_DNA"/>
</dbReference>